<protein>
    <submittedName>
        <fullName evidence="3">Uncharacterized protein LOC114001686</fullName>
    </submittedName>
</protein>
<reference evidence="3" key="1">
    <citation type="submission" date="2025-08" db="UniProtKB">
        <authorList>
            <consortium name="RefSeq"/>
        </authorList>
    </citation>
    <scope>IDENTIFICATION</scope>
    <source>
        <tissue evidence="3">Muscle</tissue>
    </source>
</reference>
<organism evidence="2 3">
    <name type="scientific">Pipra filicauda</name>
    <name type="common">Wire-tailed manakin</name>
    <dbReference type="NCBI Taxonomy" id="649802"/>
    <lineage>
        <taxon>Eukaryota</taxon>
        <taxon>Metazoa</taxon>
        <taxon>Chordata</taxon>
        <taxon>Craniata</taxon>
        <taxon>Vertebrata</taxon>
        <taxon>Euteleostomi</taxon>
        <taxon>Archelosauria</taxon>
        <taxon>Archosauria</taxon>
        <taxon>Dinosauria</taxon>
        <taxon>Saurischia</taxon>
        <taxon>Theropoda</taxon>
        <taxon>Coelurosauria</taxon>
        <taxon>Aves</taxon>
        <taxon>Neognathae</taxon>
        <taxon>Neoaves</taxon>
        <taxon>Telluraves</taxon>
        <taxon>Australaves</taxon>
        <taxon>Passeriformes</taxon>
        <taxon>Pipridae</taxon>
        <taxon>Pipra</taxon>
    </lineage>
</organism>
<keyword evidence="1" id="KW-0812">Transmembrane</keyword>
<keyword evidence="1" id="KW-0472">Membrane</keyword>
<accession>A0A6J2ISY4</accession>
<dbReference type="InParanoid" id="A0A6J2ISY4"/>
<feature type="non-terminal residue" evidence="3">
    <location>
        <position position="1"/>
    </location>
</feature>
<evidence type="ECO:0000313" key="3">
    <source>
        <dbReference type="RefSeq" id="XP_027602846.2"/>
    </source>
</evidence>
<dbReference type="Proteomes" id="UP000504627">
    <property type="component" value="Unplaced"/>
</dbReference>
<keyword evidence="2" id="KW-1185">Reference proteome</keyword>
<gene>
    <name evidence="3" type="primary">LOC114001686</name>
</gene>
<proteinExistence type="predicted"/>
<evidence type="ECO:0000313" key="2">
    <source>
        <dbReference type="Proteomes" id="UP000504627"/>
    </source>
</evidence>
<sequence>ITTRGSSEFVSLFAKEKGTPLPHHSLSVQDNTRKLQCCIWCKTVSQIQGNSDQSLLKAGGTGMMNEFSWKMIRVQLRKLQLNDSGEYQLETYFQGRNKPQNSTKLEVLEEYRSLDTDSDPIKFATEKGDIATDDTNKEQSSLHALVVLSSFLPTTALVAAVLFLLTTYIRMKRAGKGMDAGKHPAFRQRALQLRGHKGSGMAEGELSRSPVYAVIRPQQQPRPEDVLYANVQPAPKVFFHLQEPPGSSASSGPVEYATVLFRTTAPRPDTATEKNSFT</sequence>
<keyword evidence="1" id="KW-1133">Transmembrane helix</keyword>
<name>A0A6J2ISY4_9PASS</name>
<dbReference type="AlphaFoldDB" id="A0A6J2ISY4"/>
<feature type="transmembrane region" description="Helical" evidence="1">
    <location>
        <begin position="142"/>
        <end position="169"/>
    </location>
</feature>
<dbReference type="RefSeq" id="XP_027602846.2">
    <property type="nucleotide sequence ID" value="XM_027747045.2"/>
</dbReference>
<dbReference type="GeneID" id="114001686"/>
<evidence type="ECO:0000256" key="1">
    <source>
        <dbReference type="SAM" id="Phobius"/>
    </source>
</evidence>